<accession>A0A6A5ZAH9</accession>
<evidence type="ECO:0000313" key="3">
    <source>
        <dbReference type="EMBL" id="KAF2115441.1"/>
    </source>
</evidence>
<feature type="transmembrane region" description="Helical" evidence="2">
    <location>
        <begin position="40"/>
        <end position="62"/>
    </location>
</feature>
<gene>
    <name evidence="3" type="ORF">BDV96DRAFT_599770</name>
</gene>
<keyword evidence="2" id="KW-0472">Membrane</keyword>
<protein>
    <submittedName>
        <fullName evidence="3">Uncharacterized protein</fullName>
    </submittedName>
</protein>
<feature type="transmembrane region" description="Helical" evidence="2">
    <location>
        <begin position="68"/>
        <end position="88"/>
    </location>
</feature>
<evidence type="ECO:0000256" key="2">
    <source>
        <dbReference type="SAM" id="Phobius"/>
    </source>
</evidence>
<organism evidence="3 4">
    <name type="scientific">Lophiotrema nucula</name>
    <dbReference type="NCBI Taxonomy" id="690887"/>
    <lineage>
        <taxon>Eukaryota</taxon>
        <taxon>Fungi</taxon>
        <taxon>Dikarya</taxon>
        <taxon>Ascomycota</taxon>
        <taxon>Pezizomycotina</taxon>
        <taxon>Dothideomycetes</taxon>
        <taxon>Pleosporomycetidae</taxon>
        <taxon>Pleosporales</taxon>
        <taxon>Lophiotremataceae</taxon>
        <taxon>Lophiotrema</taxon>
    </lineage>
</organism>
<evidence type="ECO:0000256" key="1">
    <source>
        <dbReference type="SAM" id="MobiDB-lite"/>
    </source>
</evidence>
<feature type="region of interest" description="Disordered" evidence="1">
    <location>
        <begin position="16"/>
        <end position="38"/>
    </location>
</feature>
<keyword evidence="2" id="KW-1133">Transmembrane helix</keyword>
<evidence type="ECO:0000313" key="4">
    <source>
        <dbReference type="Proteomes" id="UP000799770"/>
    </source>
</evidence>
<proteinExistence type="predicted"/>
<keyword evidence="4" id="KW-1185">Reference proteome</keyword>
<dbReference type="AlphaFoldDB" id="A0A6A5ZAH9"/>
<dbReference type="Proteomes" id="UP000799770">
    <property type="component" value="Unassembled WGS sequence"/>
</dbReference>
<name>A0A6A5ZAH9_9PLEO</name>
<dbReference type="EMBL" id="ML977323">
    <property type="protein sequence ID" value="KAF2115441.1"/>
    <property type="molecule type" value="Genomic_DNA"/>
</dbReference>
<sequence length="108" mass="12747">MPAKVLNWNLTAKDYKKHGRDGRDGREERRRRRKERRREIYQKPLSIPEVLLLGITAIVSGIRKRRLLQAILLLALVYALHRLVNPLGRIVKWNSQRRYEAEAGRTPL</sequence>
<keyword evidence="2" id="KW-0812">Transmembrane</keyword>
<reference evidence="3" key="1">
    <citation type="journal article" date="2020" name="Stud. Mycol.">
        <title>101 Dothideomycetes genomes: a test case for predicting lifestyles and emergence of pathogens.</title>
        <authorList>
            <person name="Haridas S."/>
            <person name="Albert R."/>
            <person name="Binder M."/>
            <person name="Bloem J."/>
            <person name="Labutti K."/>
            <person name="Salamov A."/>
            <person name="Andreopoulos B."/>
            <person name="Baker S."/>
            <person name="Barry K."/>
            <person name="Bills G."/>
            <person name="Bluhm B."/>
            <person name="Cannon C."/>
            <person name="Castanera R."/>
            <person name="Culley D."/>
            <person name="Daum C."/>
            <person name="Ezra D."/>
            <person name="Gonzalez J."/>
            <person name="Henrissat B."/>
            <person name="Kuo A."/>
            <person name="Liang C."/>
            <person name="Lipzen A."/>
            <person name="Lutzoni F."/>
            <person name="Magnuson J."/>
            <person name="Mondo S."/>
            <person name="Nolan M."/>
            <person name="Ohm R."/>
            <person name="Pangilinan J."/>
            <person name="Park H.-J."/>
            <person name="Ramirez L."/>
            <person name="Alfaro M."/>
            <person name="Sun H."/>
            <person name="Tritt A."/>
            <person name="Yoshinaga Y."/>
            <person name="Zwiers L.-H."/>
            <person name="Turgeon B."/>
            <person name="Goodwin S."/>
            <person name="Spatafora J."/>
            <person name="Crous P."/>
            <person name="Grigoriev I."/>
        </authorList>
    </citation>
    <scope>NUCLEOTIDE SEQUENCE</scope>
    <source>
        <strain evidence="3">CBS 627.86</strain>
    </source>
</reference>